<dbReference type="AlphaFoldDB" id="A0A5C4MCL8"/>
<accession>A0A5C4MCL8</accession>
<reference evidence="3 5" key="1">
    <citation type="submission" date="2019-05" db="EMBL/GenBank/DDBJ databases">
        <title>Mumia sp. nov., isolated from the intestinal contents of plateau pika (Ochotona curzoniae) in the Qinghai-Tibet plateau of China.</title>
        <authorList>
            <person name="Tian Z."/>
        </authorList>
    </citation>
    <scope>NUCLEOTIDE SEQUENCE [LARGE SCALE GENOMIC DNA]</scope>
    <source>
        <strain evidence="5">527</strain>
        <strain evidence="3">Z527</strain>
    </source>
</reference>
<dbReference type="EMBL" id="VDFR01000135">
    <property type="protein sequence ID" value="TNC36497.1"/>
    <property type="molecule type" value="Genomic_DNA"/>
</dbReference>
<proteinExistence type="predicted"/>
<organism evidence="3 5">
    <name type="scientific">Mumia zhuanghuii</name>
    <dbReference type="NCBI Taxonomy" id="2585211"/>
    <lineage>
        <taxon>Bacteria</taxon>
        <taxon>Bacillati</taxon>
        <taxon>Actinomycetota</taxon>
        <taxon>Actinomycetes</taxon>
        <taxon>Propionibacteriales</taxon>
        <taxon>Nocardioidaceae</taxon>
        <taxon>Mumia</taxon>
    </lineage>
</organism>
<evidence type="ECO:0000259" key="2">
    <source>
        <dbReference type="Pfam" id="PF12671"/>
    </source>
</evidence>
<dbReference type="Pfam" id="PF12671">
    <property type="entry name" value="Amidase_6"/>
    <property type="match status" value="1"/>
</dbReference>
<dbReference type="InterPro" id="IPR024301">
    <property type="entry name" value="Amidase_6"/>
</dbReference>
<dbReference type="PANTHER" id="PTHR40032:SF1">
    <property type="entry name" value="EXPORTED PROTEIN"/>
    <property type="match status" value="1"/>
</dbReference>
<dbReference type="EMBL" id="VDFR01000071">
    <property type="protein sequence ID" value="TNC44979.1"/>
    <property type="molecule type" value="Genomic_DNA"/>
</dbReference>
<evidence type="ECO:0000313" key="3">
    <source>
        <dbReference type="EMBL" id="TNC36497.1"/>
    </source>
</evidence>
<evidence type="ECO:0000313" key="5">
    <source>
        <dbReference type="Proteomes" id="UP000306740"/>
    </source>
</evidence>
<dbReference type="CDD" id="cd00063">
    <property type="entry name" value="FN3"/>
    <property type="match status" value="1"/>
</dbReference>
<evidence type="ECO:0000313" key="4">
    <source>
        <dbReference type="EMBL" id="TNC44979.1"/>
    </source>
</evidence>
<feature type="domain" description="Putative amidase" evidence="2">
    <location>
        <begin position="450"/>
        <end position="597"/>
    </location>
</feature>
<name>A0A5C4MCL8_9ACTN</name>
<feature type="region of interest" description="Disordered" evidence="1">
    <location>
        <begin position="393"/>
        <end position="441"/>
    </location>
</feature>
<dbReference type="OrthoDB" id="3826164at2"/>
<dbReference type="PANTHER" id="PTHR40032">
    <property type="entry name" value="EXPORTED PROTEIN-RELATED"/>
    <property type="match status" value="1"/>
</dbReference>
<dbReference type="Proteomes" id="UP000306740">
    <property type="component" value="Unassembled WGS sequence"/>
</dbReference>
<evidence type="ECO:0000256" key="1">
    <source>
        <dbReference type="SAM" id="MobiDB-lite"/>
    </source>
</evidence>
<gene>
    <name evidence="4" type="ORF">FHE65_16295</name>
    <name evidence="3" type="ORF">FHE65_25975</name>
</gene>
<dbReference type="RefSeq" id="WP_139106261.1">
    <property type="nucleotide sequence ID" value="NZ_VDFR01000071.1"/>
</dbReference>
<protein>
    <submittedName>
        <fullName evidence="3">CHAP domain-containing protein</fullName>
    </submittedName>
</protein>
<sequence>MSAAYSAATTFTVDTTAPALPTVTCSGGYSNEGTYLELPSATTVCSFSSSADTAAYDWSLDGVTRTTPADSAGKALNATGEIVVPELGSVEIRVTARDRAGNSSNEGAFSFSTGPDVPVTPVLASVAPCAAVCQPYFTVTDSATPVLGVTSPGDDGRVLSYRWELRKAGASDVLATETTSGTKGAVTSWQVPAGLLEEDVNYEFRVDATDDGVSSGPSAWWDLRVDLDAGTVDSDQRAEVVEKVTAILDAQEAVWLHGESAVESPSPTVVEEAGGRTPAFDEALNEALELRRTVTDEGLEVAATDTIIDVAYVQRTADGIRASVDASLQQLYSDPLTGTASETIIGSDLIFTVPDVQISADEEVSLLAPSGASLMSDVFQAAGSPAVGLIRLEEGPLPNDFDGESDLDLPPAASEDRPDAPEPVVEPTSPGSTPNDPDFSPAGAGPFYSYARDQLVAYALKWAKGKMNSDYPVWDSNCANFASQGLHAAGWKLQNGWKKTNPDNWHYNLKGPRGPSLTWSQAKSLYKYAKNKRQLSPLGNKWNAQPGDLYFLDWNNDGDGIDHVAVVTGRTVAGVPRISQRTPPRKNMLLTTYQKKVDKKSKSTKWYPLSARLFS</sequence>
<dbReference type="InterPro" id="IPR003961">
    <property type="entry name" value="FN3_dom"/>
</dbReference>
<comment type="caution">
    <text evidence="3">The sequence shown here is derived from an EMBL/GenBank/DDBJ whole genome shotgun (WGS) entry which is preliminary data.</text>
</comment>